<evidence type="ECO:0000256" key="4">
    <source>
        <dbReference type="ARBA" id="ARBA00023002"/>
    </source>
</evidence>
<accession>A0A345NP87</accession>
<dbReference type="GO" id="GO:0016651">
    <property type="term" value="F:oxidoreductase activity, acting on NAD(P)H"/>
    <property type="evidence" value="ECO:0007669"/>
    <property type="project" value="TreeGrafter"/>
</dbReference>
<dbReference type="GO" id="GO:0005737">
    <property type="term" value="C:cytoplasm"/>
    <property type="evidence" value="ECO:0007669"/>
    <property type="project" value="TreeGrafter"/>
</dbReference>
<dbReference type="InterPro" id="IPR016156">
    <property type="entry name" value="FAD/NAD-linked_Rdtase_dimer_sf"/>
</dbReference>
<keyword evidence="3" id="KW-0274">FAD</keyword>
<dbReference type="RefSeq" id="WP_114928726.1">
    <property type="nucleotide sequence ID" value="NZ_CP031229.1"/>
</dbReference>
<dbReference type="Proteomes" id="UP000253790">
    <property type="component" value="Chromosome"/>
</dbReference>
<dbReference type="Gene3D" id="3.50.50.60">
    <property type="entry name" value="FAD/NAD(P)-binding domain"/>
    <property type="match status" value="2"/>
</dbReference>
<dbReference type="AlphaFoldDB" id="A0A345NP87"/>
<dbReference type="PANTHER" id="PTHR43557:SF2">
    <property type="entry name" value="RIESKE DOMAIN-CONTAINING PROTEIN-RELATED"/>
    <property type="match status" value="1"/>
</dbReference>
<dbReference type="Pfam" id="PF14759">
    <property type="entry name" value="Reductase_C"/>
    <property type="match status" value="1"/>
</dbReference>
<evidence type="ECO:0000259" key="5">
    <source>
        <dbReference type="Pfam" id="PF07992"/>
    </source>
</evidence>
<dbReference type="EMBL" id="CP031229">
    <property type="protein sequence ID" value="AXH96845.1"/>
    <property type="molecule type" value="Genomic_DNA"/>
</dbReference>
<organism evidence="7 8">
    <name type="scientific">Ornithinimicrobium avium</name>
    <dbReference type="NCBI Taxonomy" id="2283195"/>
    <lineage>
        <taxon>Bacteria</taxon>
        <taxon>Bacillati</taxon>
        <taxon>Actinomycetota</taxon>
        <taxon>Actinomycetes</taxon>
        <taxon>Micrococcales</taxon>
        <taxon>Ornithinimicrobiaceae</taxon>
        <taxon>Ornithinimicrobium</taxon>
    </lineage>
</organism>
<proteinExistence type="predicted"/>
<dbReference type="InterPro" id="IPR028202">
    <property type="entry name" value="Reductase_C"/>
</dbReference>
<feature type="domain" description="FAD/NAD(P)-binding" evidence="5">
    <location>
        <begin position="14"/>
        <end position="309"/>
    </location>
</feature>
<name>A0A345NP87_9MICO</name>
<protein>
    <submittedName>
        <fullName evidence="7">NAD(P)/FAD-dependent oxidoreductase</fullName>
    </submittedName>
</protein>
<comment type="cofactor">
    <cofactor evidence="1">
        <name>FAD</name>
        <dbReference type="ChEBI" id="CHEBI:57692"/>
    </cofactor>
</comment>
<dbReference type="KEGG" id="orn:DV701_12610"/>
<dbReference type="SUPFAM" id="SSF55424">
    <property type="entry name" value="FAD/NAD-linked reductases, dimerisation (C-terminal) domain"/>
    <property type="match status" value="1"/>
</dbReference>
<keyword evidence="2" id="KW-0285">Flavoprotein</keyword>
<dbReference type="PRINTS" id="PR00368">
    <property type="entry name" value="FADPNR"/>
</dbReference>
<evidence type="ECO:0000259" key="6">
    <source>
        <dbReference type="Pfam" id="PF14759"/>
    </source>
</evidence>
<sequence>MTQQNQSESSQPGSIVVVGGGLAAAKAVEGLREQGYTGSITVVAAEEHLPYERPPFSKGVLLGNEEPDSATVHDQAWYDEHDVELLTGTTASAIDLQARTVTAGDRTIGYDELLLATGSRPRHLAMADDSGAPVNYLRTRDDSLALRPKLAEGTSVVIIGAGWIGLEVASAARQAGAEVTVVEPEAVPLARVLGAELGERFAQLHRDHGVDLRVSSGVESIEHGEGGTDLTLSDGSHLHPDLVVVGIGVLPVVELAEQAGLETDNGILVDASLRTSDPHVWAAGDVANHDHPTLGRIRVEHWDVALNQGTFVAGAMLGSQEPYRNQPYFFTDQYDWGMEYVGHVGKDGYDEVVTRGEPAEGMTAFWVKDGTILAAMQVNDWDVGDTLRALVGKPAPEKLGDTSVPLADLL</sequence>
<gene>
    <name evidence="7" type="ORF">DV701_12610</name>
</gene>
<reference evidence="7 8" key="1">
    <citation type="submission" date="2018-07" db="EMBL/GenBank/DDBJ databases">
        <title>Complete genome sequencing of Ornithinimicrobium sp. AMA3305.</title>
        <authorList>
            <person name="Bae J.-W."/>
        </authorList>
    </citation>
    <scope>NUCLEOTIDE SEQUENCE [LARGE SCALE GENOMIC DNA]</scope>
    <source>
        <strain evidence="7 8">AMA3305</strain>
    </source>
</reference>
<dbReference type="Gene3D" id="3.30.390.30">
    <property type="match status" value="1"/>
</dbReference>
<evidence type="ECO:0000256" key="2">
    <source>
        <dbReference type="ARBA" id="ARBA00022630"/>
    </source>
</evidence>
<feature type="domain" description="Reductase C-terminal" evidence="6">
    <location>
        <begin position="328"/>
        <end position="410"/>
    </location>
</feature>
<keyword evidence="8" id="KW-1185">Reference proteome</keyword>
<dbReference type="PRINTS" id="PR00411">
    <property type="entry name" value="PNDRDTASEI"/>
</dbReference>
<evidence type="ECO:0000256" key="1">
    <source>
        <dbReference type="ARBA" id="ARBA00001974"/>
    </source>
</evidence>
<dbReference type="PANTHER" id="PTHR43557">
    <property type="entry name" value="APOPTOSIS-INDUCING FACTOR 1"/>
    <property type="match status" value="1"/>
</dbReference>
<evidence type="ECO:0000313" key="7">
    <source>
        <dbReference type="EMBL" id="AXH96845.1"/>
    </source>
</evidence>
<dbReference type="SUPFAM" id="SSF51905">
    <property type="entry name" value="FAD/NAD(P)-binding domain"/>
    <property type="match status" value="1"/>
</dbReference>
<dbReference type="InterPro" id="IPR036188">
    <property type="entry name" value="FAD/NAD-bd_sf"/>
</dbReference>
<keyword evidence="4" id="KW-0560">Oxidoreductase</keyword>
<dbReference type="InterPro" id="IPR023753">
    <property type="entry name" value="FAD/NAD-binding_dom"/>
</dbReference>
<evidence type="ECO:0000256" key="3">
    <source>
        <dbReference type="ARBA" id="ARBA00022827"/>
    </source>
</evidence>
<dbReference type="InterPro" id="IPR050446">
    <property type="entry name" value="FAD-oxidoreductase/Apoptosis"/>
</dbReference>
<dbReference type="OrthoDB" id="1145at2"/>
<dbReference type="Pfam" id="PF07992">
    <property type="entry name" value="Pyr_redox_2"/>
    <property type="match status" value="1"/>
</dbReference>
<evidence type="ECO:0000313" key="8">
    <source>
        <dbReference type="Proteomes" id="UP000253790"/>
    </source>
</evidence>